<protein>
    <recommendedName>
        <fullName evidence="7">Importin subunit alpha</fullName>
    </recommendedName>
</protein>
<dbReference type="AlphaFoldDB" id="A0AA38M058"/>
<comment type="caution">
    <text evidence="5">The sequence shown here is derived from an EMBL/GenBank/DDBJ whole genome shotgun (WGS) entry which is preliminary data.</text>
</comment>
<keyword evidence="6" id="KW-1185">Reference proteome</keyword>
<dbReference type="EMBL" id="JALNTZ010000754">
    <property type="protein sequence ID" value="KAJ3632065.1"/>
    <property type="molecule type" value="Genomic_DNA"/>
</dbReference>
<feature type="region of interest" description="Disordered" evidence="4">
    <location>
        <begin position="462"/>
        <end position="492"/>
    </location>
</feature>
<feature type="compositionally biased region" description="Polar residues" evidence="4">
    <location>
        <begin position="463"/>
        <end position="473"/>
    </location>
</feature>
<gene>
    <name evidence="5" type="ORF">Zmor_024819</name>
</gene>
<comment type="similarity">
    <text evidence="1">Belongs to the importin alpha family.</text>
</comment>
<organism evidence="5 6">
    <name type="scientific">Zophobas morio</name>
    <dbReference type="NCBI Taxonomy" id="2755281"/>
    <lineage>
        <taxon>Eukaryota</taxon>
        <taxon>Metazoa</taxon>
        <taxon>Ecdysozoa</taxon>
        <taxon>Arthropoda</taxon>
        <taxon>Hexapoda</taxon>
        <taxon>Insecta</taxon>
        <taxon>Pterygota</taxon>
        <taxon>Neoptera</taxon>
        <taxon>Endopterygota</taxon>
        <taxon>Coleoptera</taxon>
        <taxon>Polyphaga</taxon>
        <taxon>Cucujiformia</taxon>
        <taxon>Tenebrionidae</taxon>
        <taxon>Zophobas</taxon>
    </lineage>
</organism>
<evidence type="ECO:0000313" key="5">
    <source>
        <dbReference type="EMBL" id="KAJ3632065.1"/>
    </source>
</evidence>
<accession>A0AA38M058</accession>
<proteinExistence type="inferred from homology"/>
<dbReference type="SMART" id="SM00185">
    <property type="entry name" value="ARM"/>
    <property type="match status" value="6"/>
</dbReference>
<dbReference type="Gene3D" id="1.25.10.10">
    <property type="entry name" value="Leucine-rich Repeat Variant"/>
    <property type="match status" value="1"/>
</dbReference>
<evidence type="ECO:0000313" key="6">
    <source>
        <dbReference type="Proteomes" id="UP001168821"/>
    </source>
</evidence>
<evidence type="ECO:0000256" key="4">
    <source>
        <dbReference type="SAM" id="MobiDB-lite"/>
    </source>
</evidence>
<dbReference type="PANTHER" id="PTHR23316">
    <property type="entry name" value="IMPORTIN ALPHA"/>
    <property type="match status" value="1"/>
</dbReference>
<keyword evidence="3" id="KW-0653">Protein transport</keyword>
<dbReference type="SUPFAM" id="SSF48371">
    <property type="entry name" value="ARM repeat"/>
    <property type="match status" value="1"/>
</dbReference>
<sequence>MEEADVKSFGEEQLLIPSDTLLSSFCEEFHKLSQDLKDSDLSTRKIALEKFRLLFSSPFIEEVKKEKGLQLVPTLLLLLADDAYQDLQYEAACLLTTFSCFSGDILRKFATKDVVKHLVGLVNMSNELICEQAVWTLGNLAGNCLELAQRVLSLGAVPAINSLIRRASRLCTVKLAVWTLSNLCQRDTSFEGESEKHCWSALSWLINSSDDIEILTDTCWSLQNLCFVSGGSCSDSLSQSGILGRLVDLVSSEEMSIKMPALRTLGIFICHNPWHIQIVLNCGILSAIRDLLKHNNESLVMDTCWVVSLLSEGSCYQIQFVIKTNIPQQLTCLMKSESRGIREEAAWAVCNLLTCGTQEQTVAVLNLNCTSDLCAVLVSELDIDFLRVALSALERALRVSINFCSDCEFCQGCSSCERLKNLRIDIEESAMTTLTELSVHHNAQLSKFSLRVLHLLSADDAAETSSSPFSPRLTSKPDRDRRRGSESPEKTLRTVEHQVFKTGLKLKNLLKGAKRSKPFGGKQSPFKGVPPPLFVLDHVLDRRVMGALCINENLFR</sequence>
<evidence type="ECO:0000256" key="2">
    <source>
        <dbReference type="ARBA" id="ARBA00022448"/>
    </source>
</evidence>
<dbReference type="InterPro" id="IPR000225">
    <property type="entry name" value="Armadillo"/>
</dbReference>
<evidence type="ECO:0008006" key="7">
    <source>
        <dbReference type="Google" id="ProtNLM"/>
    </source>
</evidence>
<reference evidence="5" key="1">
    <citation type="journal article" date="2023" name="G3 (Bethesda)">
        <title>Whole genome assemblies of Zophobas morio and Tenebrio molitor.</title>
        <authorList>
            <person name="Kaur S."/>
            <person name="Stinson S.A."/>
            <person name="diCenzo G.C."/>
        </authorList>
    </citation>
    <scope>NUCLEOTIDE SEQUENCE</scope>
    <source>
        <strain evidence="5">QUZm001</strain>
    </source>
</reference>
<dbReference type="InterPro" id="IPR016024">
    <property type="entry name" value="ARM-type_fold"/>
</dbReference>
<keyword evidence="2" id="KW-0813">Transport</keyword>
<dbReference type="Proteomes" id="UP001168821">
    <property type="component" value="Unassembled WGS sequence"/>
</dbReference>
<dbReference type="InterPro" id="IPR011989">
    <property type="entry name" value="ARM-like"/>
</dbReference>
<evidence type="ECO:0000256" key="3">
    <source>
        <dbReference type="ARBA" id="ARBA00022927"/>
    </source>
</evidence>
<dbReference type="Pfam" id="PF00514">
    <property type="entry name" value="Arm"/>
    <property type="match status" value="3"/>
</dbReference>
<name>A0AA38M058_9CUCU</name>
<feature type="compositionally biased region" description="Basic and acidic residues" evidence="4">
    <location>
        <begin position="475"/>
        <end position="492"/>
    </location>
</feature>
<evidence type="ECO:0000256" key="1">
    <source>
        <dbReference type="ARBA" id="ARBA00010394"/>
    </source>
</evidence>
<dbReference type="GO" id="GO:0015031">
    <property type="term" value="P:protein transport"/>
    <property type="evidence" value="ECO:0007669"/>
    <property type="project" value="UniProtKB-KW"/>
</dbReference>